<dbReference type="EMBL" id="JBHSGG010000002">
    <property type="protein sequence ID" value="MFC4726977.1"/>
    <property type="molecule type" value="Genomic_DNA"/>
</dbReference>
<evidence type="ECO:0000256" key="1">
    <source>
        <dbReference type="SAM" id="MobiDB-lite"/>
    </source>
</evidence>
<keyword evidence="2" id="KW-1133">Transmembrane helix</keyword>
<reference evidence="4" key="1">
    <citation type="journal article" date="2019" name="Int. J. Syst. Evol. Microbiol.">
        <title>The Global Catalogue of Microorganisms (GCM) 10K type strain sequencing project: providing services to taxonomists for standard genome sequencing and annotation.</title>
        <authorList>
            <consortium name="The Broad Institute Genomics Platform"/>
            <consortium name="The Broad Institute Genome Sequencing Center for Infectious Disease"/>
            <person name="Wu L."/>
            <person name="Ma J."/>
        </authorList>
    </citation>
    <scope>NUCLEOTIDE SEQUENCE [LARGE SCALE GENOMIC DNA]</scope>
    <source>
        <strain evidence="4">CGMCC 1.13574</strain>
    </source>
</reference>
<feature type="region of interest" description="Disordered" evidence="1">
    <location>
        <begin position="125"/>
        <end position="176"/>
    </location>
</feature>
<proteinExistence type="predicted"/>
<sequence>MPALSTFKPKAPNTKALAHGLGWFSIGLGVAELAAAGWFARTLGMRGQEALIRAYGIREIATGVGILAARNPRRWVQARVAGDALDLATLGVQLGRDNDRRVNVGVAMAAVAGVAVLDLACAEALQTEQPDSSTPRRDYSDRSGFGRPVDAMRGVAASPATGDGPRPREGQGASRE</sequence>
<feature type="compositionally biased region" description="Basic and acidic residues" evidence="1">
    <location>
        <begin position="165"/>
        <end position="176"/>
    </location>
</feature>
<evidence type="ECO:0000313" key="4">
    <source>
        <dbReference type="Proteomes" id="UP001595892"/>
    </source>
</evidence>
<evidence type="ECO:0000256" key="2">
    <source>
        <dbReference type="SAM" id="Phobius"/>
    </source>
</evidence>
<keyword evidence="2" id="KW-0472">Membrane</keyword>
<evidence type="ECO:0008006" key="5">
    <source>
        <dbReference type="Google" id="ProtNLM"/>
    </source>
</evidence>
<protein>
    <recommendedName>
        <fullName evidence="5">Cyclase dehydrase</fullName>
    </recommendedName>
</protein>
<dbReference type="RefSeq" id="WP_377002949.1">
    <property type="nucleotide sequence ID" value="NZ_JBHSGG010000002.1"/>
</dbReference>
<evidence type="ECO:0000313" key="3">
    <source>
        <dbReference type="EMBL" id="MFC4726977.1"/>
    </source>
</evidence>
<comment type="caution">
    <text evidence="3">The sequence shown here is derived from an EMBL/GenBank/DDBJ whole genome shotgun (WGS) entry which is preliminary data.</text>
</comment>
<keyword evidence="2" id="KW-0812">Transmembrane</keyword>
<gene>
    <name evidence="3" type="ORF">ACFO3Q_02130</name>
</gene>
<keyword evidence="4" id="KW-1185">Reference proteome</keyword>
<organism evidence="3 4">
    <name type="scientific">Coralloluteibacterium thermophilum</name>
    <dbReference type="NCBI Taxonomy" id="2707049"/>
    <lineage>
        <taxon>Bacteria</taxon>
        <taxon>Pseudomonadati</taxon>
        <taxon>Pseudomonadota</taxon>
        <taxon>Gammaproteobacteria</taxon>
        <taxon>Lysobacterales</taxon>
        <taxon>Lysobacteraceae</taxon>
        <taxon>Coralloluteibacterium</taxon>
    </lineage>
</organism>
<dbReference type="Proteomes" id="UP001595892">
    <property type="component" value="Unassembled WGS sequence"/>
</dbReference>
<feature type="transmembrane region" description="Helical" evidence="2">
    <location>
        <begin position="20"/>
        <end position="40"/>
    </location>
</feature>
<accession>A0ABV9NF23</accession>
<name>A0ABV9NF23_9GAMM</name>